<dbReference type="GO" id="GO:0003743">
    <property type="term" value="F:translation initiation factor activity"/>
    <property type="evidence" value="ECO:0007669"/>
    <property type="project" value="UniProtKB-KW"/>
</dbReference>
<keyword evidence="11" id="KW-0648">Protein biosynthesis</keyword>
<dbReference type="CDD" id="cd08050">
    <property type="entry name" value="TAF6C"/>
    <property type="match status" value="1"/>
</dbReference>
<gene>
    <name evidence="11" type="ORF">ROHU_023867</name>
</gene>
<dbReference type="Gene3D" id="1.10.20.10">
    <property type="entry name" value="Histone, subunit A"/>
    <property type="match status" value="1"/>
</dbReference>
<sequence length="708" mass="77321">MAEERRQKLCSVTLPTESMKAMAESVGVGSLQEDSCLALSEEVSYRIKEIAQDALKFMHHGKRRKLTTGDIDHALKLKNVEPLYGFQSQEFIPFRFASGGGRELHFYEEKEVDLSDIINTPLPRVPLDVSLKAHWLSIDGAQPAIPENPPPDHREDQGDKMVTPPRGPALEEPDLVSTADAALSSKPVAHSTEEGSHLSAERHDLGFPTGVVEPSFPKEQQKTDSTEPLKAVKPGQEEEGSIQAKGQGASSAEVKGKEKMRMKPRSTHELSVEQQLYYKEITEACVGSCEAKRAEALQSIATDPGLYQMLPRFSTFISEGVRVNVVQNNLALLIYLMRMVKALMDNPTLYLEKYLHELIPAVVTCIVSKQLCLRPDVDNHWALRDFAARLMAQSCKTFSTTTNNIQSRITKTFTKALLDDKTQWTTRYGCIAGLAELGHDVIKTLIIPRLSVEGARIKAVMDGPVVSNIDKIGADHVQSLLLKHCASVVAKTRPLPDVVDQYKADYGYLGTMLCSHVVKARAQAAFQAQTVNRTTLTITQVITLSSSQSGSPVTSTVPSTPTSLQPLVKLESGNTGAVSGSRPLQKYIVVSLPSSSSSLENKGSVISKLIVTALPIAQVSIGAIYLHDCPKQPYIPIYLLVSGVFALVLGLLSCLPCTQEPEDGTQSPLSSLCTAWNSVVSLFLFCWFIAVSGLLILPFFLISCSATY</sequence>
<evidence type="ECO:0000256" key="5">
    <source>
        <dbReference type="ARBA" id="ARBA00023242"/>
    </source>
</evidence>
<dbReference type="InterPro" id="IPR011442">
    <property type="entry name" value="TAF6_C"/>
</dbReference>
<keyword evidence="9" id="KW-1133">Transmembrane helix</keyword>
<dbReference type="GO" id="GO:0005669">
    <property type="term" value="C:transcription factor TFIID complex"/>
    <property type="evidence" value="ECO:0007669"/>
    <property type="project" value="InterPro"/>
</dbReference>
<organism evidence="11 12">
    <name type="scientific">Labeo rohita</name>
    <name type="common">Indian major carp</name>
    <name type="synonym">Cyprinus rohita</name>
    <dbReference type="NCBI Taxonomy" id="84645"/>
    <lineage>
        <taxon>Eukaryota</taxon>
        <taxon>Metazoa</taxon>
        <taxon>Chordata</taxon>
        <taxon>Craniata</taxon>
        <taxon>Vertebrata</taxon>
        <taxon>Euteleostomi</taxon>
        <taxon>Actinopterygii</taxon>
        <taxon>Neopterygii</taxon>
        <taxon>Teleostei</taxon>
        <taxon>Ostariophysi</taxon>
        <taxon>Cypriniformes</taxon>
        <taxon>Cyprinidae</taxon>
        <taxon>Labeoninae</taxon>
        <taxon>Labeonini</taxon>
        <taxon>Labeo</taxon>
    </lineage>
</organism>
<dbReference type="Gene3D" id="1.25.40.770">
    <property type="entry name" value="TAF6, C-terminal HEAT repeat domain"/>
    <property type="match status" value="1"/>
</dbReference>
<comment type="similarity">
    <text evidence="2">Belongs to the TAF6 family.</text>
</comment>
<evidence type="ECO:0000256" key="3">
    <source>
        <dbReference type="ARBA" id="ARBA00023015"/>
    </source>
</evidence>
<evidence type="ECO:0000256" key="7">
    <source>
        <dbReference type="ARBA" id="ARBA00080723"/>
    </source>
</evidence>
<dbReference type="STRING" id="84645.A0A498MQ98"/>
<protein>
    <recommendedName>
        <fullName evidence="6">Transcription initiation factor TFIID subunit 6</fullName>
    </recommendedName>
    <alternativeName>
        <fullName evidence="7">Transcription initiation factor TFIID 70 kDa subunit</fullName>
    </alternativeName>
</protein>
<dbReference type="CDD" id="cd22931">
    <property type="entry name" value="HFD_TAF6"/>
    <property type="match status" value="1"/>
</dbReference>
<name>A0A498MQ98_LABRO</name>
<evidence type="ECO:0000313" key="11">
    <source>
        <dbReference type="EMBL" id="RXN21983.1"/>
    </source>
</evidence>
<evidence type="ECO:0000259" key="10">
    <source>
        <dbReference type="SMART" id="SM00803"/>
    </source>
</evidence>
<reference evidence="11 12" key="1">
    <citation type="submission" date="2018-03" db="EMBL/GenBank/DDBJ databases">
        <title>Draft genome sequence of Rohu Carp (Labeo rohita).</title>
        <authorList>
            <person name="Das P."/>
            <person name="Kushwaha B."/>
            <person name="Joshi C.G."/>
            <person name="Kumar D."/>
            <person name="Nagpure N.S."/>
            <person name="Sahoo L."/>
            <person name="Das S.P."/>
            <person name="Bit A."/>
            <person name="Patnaik S."/>
            <person name="Meher P.K."/>
            <person name="Jayasankar P."/>
            <person name="Koringa P.G."/>
            <person name="Patel N.V."/>
            <person name="Hinsu A.T."/>
            <person name="Kumar R."/>
            <person name="Pandey M."/>
            <person name="Agarwal S."/>
            <person name="Srivastava S."/>
            <person name="Singh M."/>
            <person name="Iquebal M.A."/>
            <person name="Jaiswal S."/>
            <person name="Angadi U.B."/>
            <person name="Kumar N."/>
            <person name="Raza M."/>
            <person name="Shah T.M."/>
            <person name="Rai A."/>
            <person name="Jena J.K."/>
        </authorList>
    </citation>
    <scope>NUCLEOTIDE SEQUENCE [LARGE SCALE GENOMIC DNA]</scope>
    <source>
        <strain evidence="11">DASCIFA01</strain>
        <tissue evidence="11">Testis</tissue>
    </source>
</reference>
<dbReference type="FunFam" id="1.25.40.770:FF:000001">
    <property type="entry name" value="Transcription initiation factor TFIID subunit 6"/>
    <property type="match status" value="1"/>
</dbReference>
<accession>A0A498MQ98</accession>
<dbReference type="FunFam" id="1.10.20.10:FF:000030">
    <property type="entry name" value="Transcription initiation factor TFIID subunit 6"/>
    <property type="match status" value="1"/>
</dbReference>
<dbReference type="InterPro" id="IPR037796">
    <property type="entry name" value="TAF6"/>
</dbReference>
<keyword evidence="11" id="KW-0396">Initiation factor</keyword>
<dbReference type="GO" id="GO:0016251">
    <property type="term" value="F:RNA polymerase II general transcription initiation factor activity"/>
    <property type="evidence" value="ECO:0007669"/>
    <property type="project" value="InterPro"/>
</dbReference>
<dbReference type="Proteomes" id="UP000290572">
    <property type="component" value="Unassembled WGS sequence"/>
</dbReference>
<comment type="caution">
    <text evidence="11">The sequence shown here is derived from an EMBL/GenBank/DDBJ whole genome shotgun (WGS) entry which is preliminary data.</text>
</comment>
<feature type="transmembrane region" description="Helical" evidence="9">
    <location>
        <begin position="638"/>
        <end position="658"/>
    </location>
</feature>
<evidence type="ECO:0000256" key="6">
    <source>
        <dbReference type="ARBA" id="ARBA00040091"/>
    </source>
</evidence>
<proteinExistence type="inferred from homology"/>
<feature type="region of interest" description="Disordered" evidence="8">
    <location>
        <begin position="141"/>
        <end position="172"/>
    </location>
</feature>
<keyword evidence="9" id="KW-0812">Transmembrane</keyword>
<comment type="subcellular location">
    <subcellularLocation>
        <location evidence="1">Nucleus</location>
    </subcellularLocation>
</comment>
<dbReference type="SMART" id="SM00803">
    <property type="entry name" value="TAF"/>
    <property type="match status" value="1"/>
</dbReference>
<evidence type="ECO:0000256" key="1">
    <source>
        <dbReference type="ARBA" id="ARBA00004123"/>
    </source>
</evidence>
<evidence type="ECO:0000313" key="12">
    <source>
        <dbReference type="Proteomes" id="UP000290572"/>
    </source>
</evidence>
<feature type="compositionally biased region" description="Basic and acidic residues" evidence="8">
    <location>
        <begin position="150"/>
        <end position="159"/>
    </location>
</feature>
<keyword evidence="3" id="KW-0805">Transcription regulation</keyword>
<keyword evidence="12" id="KW-1185">Reference proteome</keyword>
<dbReference type="SUPFAM" id="SSF47113">
    <property type="entry name" value="Histone-fold"/>
    <property type="match status" value="1"/>
</dbReference>
<feature type="domain" description="TATA box binding protein associated factor (TAF) histone-like fold" evidence="10">
    <location>
        <begin position="12"/>
        <end position="78"/>
    </location>
</feature>
<evidence type="ECO:0000256" key="2">
    <source>
        <dbReference type="ARBA" id="ARBA00007688"/>
    </source>
</evidence>
<dbReference type="InterPro" id="IPR009072">
    <property type="entry name" value="Histone-fold"/>
</dbReference>
<dbReference type="Pfam" id="PF02969">
    <property type="entry name" value="TAF"/>
    <property type="match status" value="1"/>
</dbReference>
<dbReference type="GO" id="GO:0003713">
    <property type="term" value="F:transcription coactivator activity"/>
    <property type="evidence" value="ECO:0007669"/>
    <property type="project" value="TreeGrafter"/>
</dbReference>
<dbReference type="EMBL" id="QBIY01012605">
    <property type="protein sequence ID" value="RXN21983.1"/>
    <property type="molecule type" value="Genomic_DNA"/>
</dbReference>
<keyword evidence="5" id="KW-0539">Nucleus</keyword>
<dbReference type="GO" id="GO:0000124">
    <property type="term" value="C:SAGA complex"/>
    <property type="evidence" value="ECO:0007669"/>
    <property type="project" value="InterPro"/>
</dbReference>
<keyword evidence="4" id="KW-0804">Transcription</keyword>
<feature type="region of interest" description="Disordered" evidence="8">
    <location>
        <begin position="205"/>
        <end position="266"/>
    </location>
</feature>
<dbReference type="InterPro" id="IPR046344">
    <property type="entry name" value="TAF6_C_sf"/>
</dbReference>
<dbReference type="PANTHER" id="PTHR10221">
    <property type="entry name" value="TRANSCRIPTION INITIATION FACTOR TFIID SUBUNIT 6"/>
    <property type="match status" value="1"/>
</dbReference>
<dbReference type="Pfam" id="PF07571">
    <property type="entry name" value="TAF6_C"/>
    <property type="match status" value="1"/>
</dbReference>
<dbReference type="AlphaFoldDB" id="A0A498MQ98"/>
<dbReference type="GO" id="GO:0046695">
    <property type="term" value="C:SLIK (SAGA-like) complex"/>
    <property type="evidence" value="ECO:0007669"/>
    <property type="project" value="InterPro"/>
</dbReference>
<dbReference type="PANTHER" id="PTHR10221:SF9">
    <property type="entry name" value="TRANSCRIPTION INITIATION FACTOR TFIID SUBUNIT 6"/>
    <property type="match status" value="1"/>
</dbReference>
<evidence type="ECO:0000256" key="9">
    <source>
        <dbReference type="SAM" id="Phobius"/>
    </source>
</evidence>
<dbReference type="GO" id="GO:0051123">
    <property type="term" value="P:RNA polymerase II preinitiation complex assembly"/>
    <property type="evidence" value="ECO:0007669"/>
    <property type="project" value="TreeGrafter"/>
</dbReference>
<evidence type="ECO:0000256" key="8">
    <source>
        <dbReference type="SAM" id="MobiDB-lite"/>
    </source>
</evidence>
<feature type="compositionally biased region" description="Basic and acidic residues" evidence="8">
    <location>
        <begin position="254"/>
        <end position="266"/>
    </location>
</feature>
<dbReference type="GO" id="GO:0046982">
    <property type="term" value="F:protein heterodimerization activity"/>
    <property type="evidence" value="ECO:0007669"/>
    <property type="project" value="InterPro"/>
</dbReference>
<evidence type="ECO:0000256" key="4">
    <source>
        <dbReference type="ARBA" id="ARBA00023163"/>
    </source>
</evidence>
<keyword evidence="9" id="KW-0472">Membrane</keyword>
<feature type="transmembrane region" description="Helical" evidence="9">
    <location>
        <begin position="678"/>
        <end position="702"/>
    </location>
</feature>
<dbReference type="InterPro" id="IPR004823">
    <property type="entry name" value="TAF_TATA-bd_Histone-like_dom"/>
</dbReference>